<proteinExistence type="predicted"/>
<feature type="region of interest" description="Disordered" evidence="1">
    <location>
        <begin position="21"/>
        <end position="94"/>
    </location>
</feature>
<comment type="caution">
    <text evidence="2">The sequence shown here is derived from an EMBL/GenBank/DDBJ whole genome shotgun (WGS) entry which is preliminary data.</text>
</comment>
<evidence type="ECO:0000256" key="1">
    <source>
        <dbReference type="SAM" id="MobiDB-lite"/>
    </source>
</evidence>
<dbReference type="AlphaFoldDB" id="A0A9N9EL31"/>
<protein>
    <submittedName>
        <fullName evidence="2">17008_t:CDS:1</fullName>
    </submittedName>
</protein>
<evidence type="ECO:0000313" key="2">
    <source>
        <dbReference type="EMBL" id="CAG8684497.1"/>
    </source>
</evidence>
<organism evidence="2 3">
    <name type="scientific">Cetraspora pellucida</name>
    <dbReference type="NCBI Taxonomy" id="1433469"/>
    <lineage>
        <taxon>Eukaryota</taxon>
        <taxon>Fungi</taxon>
        <taxon>Fungi incertae sedis</taxon>
        <taxon>Mucoromycota</taxon>
        <taxon>Glomeromycotina</taxon>
        <taxon>Glomeromycetes</taxon>
        <taxon>Diversisporales</taxon>
        <taxon>Gigasporaceae</taxon>
        <taxon>Cetraspora</taxon>
    </lineage>
</organism>
<dbReference type="EMBL" id="CAJVQA010009405">
    <property type="protein sequence ID" value="CAG8684497.1"/>
    <property type="molecule type" value="Genomic_DNA"/>
</dbReference>
<dbReference type="OrthoDB" id="2377383at2759"/>
<evidence type="ECO:0000313" key="3">
    <source>
        <dbReference type="Proteomes" id="UP000789759"/>
    </source>
</evidence>
<feature type="compositionally biased region" description="Low complexity" evidence="1">
    <location>
        <begin position="57"/>
        <end position="67"/>
    </location>
</feature>
<accession>A0A9N9EL31</accession>
<reference evidence="2" key="1">
    <citation type="submission" date="2021-06" db="EMBL/GenBank/DDBJ databases">
        <authorList>
            <person name="Kallberg Y."/>
            <person name="Tangrot J."/>
            <person name="Rosling A."/>
        </authorList>
    </citation>
    <scope>NUCLEOTIDE SEQUENCE</scope>
    <source>
        <strain evidence="2">FL966</strain>
    </source>
</reference>
<sequence length="277" mass="30981">MQQDAVNYCYRRTKIPKYFEEEKENVSPSPNAHPLPNTRPSLNASPYPSMEIKENKISSSNASSSSSMEDKENENPSPNASPSPSTSSFSSSNTRHNYYIGQHGNVSAWKAPLQATSLEGTVETVQPVIIGTMQRWLGIELTNFAIDIPTALLALTFVLLFVPSPACPGGHLSENYYKSELWAKVLFDSFTLANNFNPIWEFHHQIPGNSGRDLYDPTLHFEVGGVQVHKDFAVIVAEAAHTLNRILSTQFINRKDLVRKWKLYSRLPILPSEAEKS</sequence>
<dbReference type="Proteomes" id="UP000789759">
    <property type="component" value="Unassembled WGS sequence"/>
</dbReference>
<name>A0A9N9EL31_9GLOM</name>
<keyword evidence="3" id="KW-1185">Reference proteome</keyword>
<feature type="compositionally biased region" description="Low complexity" evidence="1">
    <location>
        <begin position="75"/>
        <end position="93"/>
    </location>
</feature>
<gene>
    <name evidence="2" type="ORF">CPELLU_LOCUS10981</name>
</gene>